<proteinExistence type="predicted"/>
<accession>A0ABV6N8P9</accession>
<dbReference type="RefSeq" id="WP_273940513.1">
    <property type="nucleotide sequence ID" value="NZ_CP097263.1"/>
</dbReference>
<dbReference type="Proteomes" id="UP001589810">
    <property type="component" value="Unassembled WGS sequence"/>
</dbReference>
<sequence length="105" mass="11723">MPLTESEYLRQIERVARSVVDAASGEEWLGIDETYEQMCRRLGVEPRPDGWALWNTWGENGQAATMIVTDVAPPKACWRTGPVAWGEPMTFSPHATRHLGLTGQP</sequence>
<comment type="caution">
    <text evidence="1">The sequence shown here is derived from an EMBL/GenBank/DDBJ whole genome shotgun (WGS) entry which is preliminary data.</text>
</comment>
<protein>
    <recommendedName>
        <fullName evidence="3">Transposase</fullName>
    </recommendedName>
</protein>
<organism evidence="1 2">
    <name type="scientific">Kutzneria chonburiensis</name>
    <dbReference type="NCBI Taxonomy" id="1483604"/>
    <lineage>
        <taxon>Bacteria</taxon>
        <taxon>Bacillati</taxon>
        <taxon>Actinomycetota</taxon>
        <taxon>Actinomycetes</taxon>
        <taxon>Pseudonocardiales</taxon>
        <taxon>Pseudonocardiaceae</taxon>
        <taxon>Kutzneria</taxon>
    </lineage>
</organism>
<evidence type="ECO:0000313" key="1">
    <source>
        <dbReference type="EMBL" id="MFC0548899.1"/>
    </source>
</evidence>
<keyword evidence="2" id="KW-1185">Reference proteome</keyword>
<evidence type="ECO:0000313" key="2">
    <source>
        <dbReference type="Proteomes" id="UP001589810"/>
    </source>
</evidence>
<reference evidence="1 2" key="1">
    <citation type="submission" date="2024-09" db="EMBL/GenBank/DDBJ databases">
        <authorList>
            <person name="Sun Q."/>
            <person name="Mori K."/>
        </authorList>
    </citation>
    <scope>NUCLEOTIDE SEQUENCE [LARGE SCALE GENOMIC DNA]</scope>
    <source>
        <strain evidence="1 2">TBRC 1432</strain>
    </source>
</reference>
<dbReference type="EMBL" id="JBHLUD010000020">
    <property type="protein sequence ID" value="MFC0548899.1"/>
    <property type="molecule type" value="Genomic_DNA"/>
</dbReference>
<gene>
    <name evidence="1" type="ORF">ACFFH7_45835</name>
</gene>
<name>A0ABV6N8P9_9PSEU</name>
<evidence type="ECO:0008006" key="3">
    <source>
        <dbReference type="Google" id="ProtNLM"/>
    </source>
</evidence>